<feature type="domain" description="HTH iclR-type" evidence="5">
    <location>
        <begin position="71"/>
        <end position="133"/>
    </location>
</feature>
<dbReference type="InterPro" id="IPR036388">
    <property type="entry name" value="WH-like_DNA-bd_sf"/>
</dbReference>
<keyword evidence="3" id="KW-0804">Transcription</keyword>
<sequence length="349" mass="38273">MRSCAVGIERKARSTRSVLSKRREWDAADPLYSTMSCRGAAVTSEELDSQQPPCKPNRNNVPHRNMILSDRASVSKTLEVLEQLAESPAGLSVAEVSDVHGLPKSVAHRLLARLVERNYVHQDPDTARYKLSLWLPMLGFKYLAARGISEVWQPILDELAAKSGEYVALAVAENSNLIWVANARGARAALRFEPFLGPVVRLNNTASGLAWLATLPENEAVEIMVRHGFEQPTVPENYGKNAARSVSEMLERIAEVHEQGYALALESGEPGLHVIAVSIPARAEGACGVGTLSIAGPAFRLPVERLQKLYPLLKDAAQTLSEIWPLRPTGHIRSRVLEATRMGKIEGLR</sequence>
<dbReference type="Pfam" id="PF09339">
    <property type="entry name" value="HTH_IclR"/>
    <property type="match status" value="1"/>
</dbReference>
<dbReference type="EMBL" id="QRGO01000001">
    <property type="protein sequence ID" value="RDV04298.1"/>
    <property type="molecule type" value="Genomic_DNA"/>
</dbReference>
<evidence type="ECO:0000259" key="5">
    <source>
        <dbReference type="PROSITE" id="PS51077"/>
    </source>
</evidence>
<comment type="caution">
    <text evidence="7">The sequence shown here is derived from an EMBL/GenBank/DDBJ whole genome shotgun (WGS) entry which is preliminary data.</text>
</comment>
<dbReference type="SMART" id="SM00346">
    <property type="entry name" value="HTH_ICLR"/>
    <property type="match status" value="1"/>
</dbReference>
<accession>A0A371B9N8</accession>
<evidence type="ECO:0000313" key="8">
    <source>
        <dbReference type="Proteomes" id="UP000263993"/>
    </source>
</evidence>
<dbReference type="Gene3D" id="3.30.450.40">
    <property type="match status" value="1"/>
</dbReference>
<dbReference type="InterPro" id="IPR005471">
    <property type="entry name" value="Tscrpt_reg_IclR_N"/>
</dbReference>
<dbReference type="SUPFAM" id="SSF46785">
    <property type="entry name" value="Winged helix' DNA-binding domain"/>
    <property type="match status" value="1"/>
</dbReference>
<dbReference type="Pfam" id="PF01614">
    <property type="entry name" value="IclR_C"/>
    <property type="match status" value="1"/>
</dbReference>
<evidence type="ECO:0000313" key="7">
    <source>
        <dbReference type="EMBL" id="RDV04298.1"/>
    </source>
</evidence>
<dbReference type="PROSITE" id="PS51077">
    <property type="entry name" value="HTH_ICLR"/>
    <property type="match status" value="1"/>
</dbReference>
<evidence type="ECO:0000256" key="3">
    <source>
        <dbReference type="ARBA" id="ARBA00023163"/>
    </source>
</evidence>
<dbReference type="SUPFAM" id="SSF55781">
    <property type="entry name" value="GAF domain-like"/>
    <property type="match status" value="1"/>
</dbReference>
<dbReference type="Gene3D" id="1.10.10.10">
    <property type="entry name" value="Winged helix-like DNA-binding domain superfamily/Winged helix DNA-binding domain"/>
    <property type="match status" value="1"/>
</dbReference>
<dbReference type="PANTHER" id="PTHR30136:SF35">
    <property type="entry name" value="HTH-TYPE TRANSCRIPTIONAL REGULATOR RV1719"/>
    <property type="match status" value="1"/>
</dbReference>
<gene>
    <name evidence="7" type="ORF">DXH78_06705</name>
</gene>
<dbReference type="PANTHER" id="PTHR30136">
    <property type="entry name" value="HELIX-TURN-HELIX TRANSCRIPTIONAL REGULATOR, ICLR FAMILY"/>
    <property type="match status" value="1"/>
</dbReference>
<proteinExistence type="predicted"/>
<dbReference type="GO" id="GO:0003700">
    <property type="term" value="F:DNA-binding transcription factor activity"/>
    <property type="evidence" value="ECO:0007669"/>
    <property type="project" value="TreeGrafter"/>
</dbReference>
<evidence type="ECO:0000259" key="6">
    <source>
        <dbReference type="PROSITE" id="PS51078"/>
    </source>
</evidence>
<dbReference type="GO" id="GO:0045892">
    <property type="term" value="P:negative regulation of DNA-templated transcription"/>
    <property type="evidence" value="ECO:0007669"/>
    <property type="project" value="TreeGrafter"/>
</dbReference>
<keyword evidence="1" id="KW-0805">Transcription regulation</keyword>
<evidence type="ECO:0000256" key="4">
    <source>
        <dbReference type="SAM" id="MobiDB-lite"/>
    </source>
</evidence>
<evidence type="ECO:0000256" key="2">
    <source>
        <dbReference type="ARBA" id="ARBA00023125"/>
    </source>
</evidence>
<feature type="region of interest" description="Disordered" evidence="4">
    <location>
        <begin position="42"/>
        <end position="63"/>
    </location>
</feature>
<dbReference type="InterPro" id="IPR050707">
    <property type="entry name" value="HTH_MetabolicPath_Reg"/>
</dbReference>
<dbReference type="OrthoDB" id="9807558at2"/>
<keyword evidence="8" id="KW-1185">Reference proteome</keyword>
<organism evidence="7 8">
    <name type="scientific">Undibacter mobilis</name>
    <dbReference type="NCBI Taxonomy" id="2292256"/>
    <lineage>
        <taxon>Bacteria</taxon>
        <taxon>Pseudomonadati</taxon>
        <taxon>Pseudomonadota</taxon>
        <taxon>Alphaproteobacteria</taxon>
        <taxon>Hyphomicrobiales</taxon>
        <taxon>Nitrobacteraceae</taxon>
        <taxon>Undibacter</taxon>
    </lineage>
</organism>
<protein>
    <submittedName>
        <fullName evidence="7">IclR family transcriptional regulator</fullName>
    </submittedName>
</protein>
<dbReference type="AlphaFoldDB" id="A0A371B9N8"/>
<evidence type="ECO:0000256" key="1">
    <source>
        <dbReference type="ARBA" id="ARBA00023015"/>
    </source>
</evidence>
<dbReference type="InterPro" id="IPR029016">
    <property type="entry name" value="GAF-like_dom_sf"/>
</dbReference>
<reference evidence="8" key="1">
    <citation type="submission" date="2018-08" db="EMBL/GenBank/DDBJ databases">
        <authorList>
            <person name="Kim S.-J."/>
            <person name="Jung G.-Y."/>
        </authorList>
    </citation>
    <scope>NUCLEOTIDE SEQUENCE [LARGE SCALE GENOMIC DNA]</scope>
    <source>
        <strain evidence="8">GY_H</strain>
    </source>
</reference>
<feature type="compositionally biased region" description="Polar residues" evidence="4">
    <location>
        <begin position="49"/>
        <end position="62"/>
    </location>
</feature>
<dbReference type="PROSITE" id="PS51078">
    <property type="entry name" value="ICLR_ED"/>
    <property type="match status" value="1"/>
</dbReference>
<dbReference type="InterPro" id="IPR014757">
    <property type="entry name" value="Tscrpt_reg_IclR_C"/>
</dbReference>
<dbReference type="FunFam" id="1.10.10.10:FF:000056">
    <property type="entry name" value="IclR family transcriptional regulator"/>
    <property type="match status" value="1"/>
</dbReference>
<name>A0A371B9N8_9BRAD</name>
<feature type="domain" description="IclR-ED" evidence="6">
    <location>
        <begin position="134"/>
        <end position="326"/>
    </location>
</feature>
<dbReference type="InterPro" id="IPR036390">
    <property type="entry name" value="WH_DNA-bd_sf"/>
</dbReference>
<dbReference type="Proteomes" id="UP000263993">
    <property type="component" value="Unassembled WGS sequence"/>
</dbReference>
<dbReference type="GO" id="GO:0003677">
    <property type="term" value="F:DNA binding"/>
    <property type="evidence" value="ECO:0007669"/>
    <property type="project" value="UniProtKB-KW"/>
</dbReference>
<keyword evidence="2" id="KW-0238">DNA-binding</keyword>